<dbReference type="Ensembl" id="ENSSHAT00000049705.1">
    <property type="protein sequence ID" value="ENSSHAP00000033596.1"/>
    <property type="gene ID" value="ENSSHAG00000023751.1"/>
</dbReference>
<dbReference type="InterPro" id="IPR036612">
    <property type="entry name" value="KH_dom_type_1_sf"/>
</dbReference>
<proteinExistence type="predicted"/>
<reference evidence="1 2" key="1">
    <citation type="journal article" date="2011" name="Proc. Natl. Acad. Sci. U.S.A.">
        <title>Genetic diversity and population structure of the endangered marsupial Sarcophilus harrisii (Tasmanian devil).</title>
        <authorList>
            <person name="Miller W."/>
            <person name="Hayes V.M."/>
            <person name="Ratan A."/>
            <person name="Petersen D.C."/>
            <person name="Wittekindt N.E."/>
            <person name="Miller J."/>
            <person name="Walenz B."/>
            <person name="Knight J."/>
            <person name="Qi J."/>
            <person name="Zhao F."/>
            <person name="Wang Q."/>
            <person name="Bedoya-Reina O.C."/>
            <person name="Katiyar N."/>
            <person name="Tomsho L.P."/>
            <person name="Kasson L.M."/>
            <person name="Hardie R.A."/>
            <person name="Woodbridge P."/>
            <person name="Tindall E.A."/>
            <person name="Bertelsen M.F."/>
            <person name="Dixon D."/>
            <person name="Pyecroft S."/>
            <person name="Helgen K.M."/>
            <person name="Lesk A.M."/>
            <person name="Pringle T.H."/>
            <person name="Patterson N."/>
            <person name="Zhang Y."/>
            <person name="Kreiss A."/>
            <person name="Woods G.M."/>
            <person name="Jones M.E."/>
            <person name="Schuster S.C."/>
        </authorList>
    </citation>
    <scope>NUCLEOTIDE SEQUENCE [LARGE SCALE GENOMIC DNA]</scope>
</reference>
<reference evidence="1" key="3">
    <citation type="submission" date="2025-09" db="UniProtKB">
        <authorList>
            <consortium name="Ensembl"/>
        </authorList>
    </citation>
    <scope>IDENTIFICATION</scope>
</reference>
<protein>
    <recommendedName>
        <fullName evidence="3">K Homology domain-containing protein</fullName>
    </recommendedName>
</protein>
<dbReference type="Gene3D" id="3.30.1370.10">
    <property type="entry name" value="K Homology domain, type 1"/>
    <property type="match status" value="1"/>
</dbReference>
<dbReference type="GeneTree" id="ENSGT00940000154129"/>
<keyword evidence="2" id="KW-1185">Reference proteome</keyword>
<accession>A0A7N4P835</accession>
<evidence type="ECO:0008006" key="3">
    <source>
        <dbReference type="Google" id="ProtNLM"/>
    </source>
</evidence>
<sequence>VDTKSKYSEPCLTWTFCVSEGGFNITLTIQLLLYGKEVGSIIGKKESVKKMCEENEGNCSERIINLSGPTNAIVKDFAMIADKLQEEVSSSMANSTVASRLQSLQSLW</sequence>
<dbReference type="GO" id="GO:0003723">
    <property type="term" value="F:RNA binding"/>
    <property type="evidence" value="ECO:0007669"/>
    <property type="project" value="InterPro"/>
</dbReference>
<dbReference type="AlphaFoldDB" id="A0A7N4P835"/>
<evidence type="ECO:0000313" key="2">
    <source>
        <dbReference type="Proteomes" id="UP000007648"/>
    </source>
</evidence>
<name>A0A7N4P835_SARHA</name>
<dbReference type="Proteomes" id="UP000007648">
    <property type="component" value="Unassembled WGS sequence"/>
</dbReference>
<evidence type="ECO:0000313" key="1">
    <source>
        <dbReference type="Ensembl" id="ENSSHAP00000033596.1"/>
    </source>
</evidence>
<dbReference type="InParanoid" id="A0A7N4P835"/>
<reference evidence="1" key="2">
    <citation type="submission" date="2025-08" db="UniProtKB">
        <authorList>
            <consortium name="Ensembl"/>
        </authorList>
    </citation>
    <scope>IDENTIFICATION</scope>
</reference>
<organism evidence="1 2">
    <name type="scientific">Sarcophilus harrisii</name>
    <name type="common">Tasmanian devil</name>
    <name type="synonym">Sarcophilus laniarius</name>
    <dbReference type="NCBI Taxonomy" id="9305"/>
    <lineage>
        <taxon>Eukaryota</taxon>
        <taxon>Metazoa</taxon>
        <taxon>Chordata</taxon>
        <taxon>Craniata</taxon>
        <taxon>Vertebrata</taxon>
        <taxon>Euteleostomi</taxon>
        <taxon>Mammalia</taxon>
        <taxon>Metatheria</taxon>
        <taxon>Dasyuromorphia</taxon>
        <taxon>Dasyuridae</taxon>
        <taxon>Sarcophilus</taxon>
    </lineage>
</organism>